<keyword evidence="1" id="KW-0472">Membrane</keyword>
<evidence type="ECO:0000313" key="4">
    <source>
        <dbReference type="Proteomes" id="UP000571017"/>
    </source>
</evidence>
<comment type="caution">
    <text evidence="3">The sequence shown here is derived from an EMBL/GenBank/DDBJ whole genome shotgun (WGS) entry which is preliminary data.</text>
</comment>
<keyword evidence="1" id="KW-1133">Transmembrane helix</keyword>
<dbReference type="AlphaFoldDB" id="A0A838CSR5"/>
<feature type="chain" id="PRO_5032786214" evidence="2">
    <location>
        <begin position="25"/>
        <end position="231"/>
    </location>
</feature>
<keyword evidence="1" id="KW-0812">Transmembrane</keyword>
<sequence>MNKMIYTTFAFILITFLFVPAAHATNSSVEITFSANQHLLKFENIKPGDTLTKHYDIKNIRDDDLTYHLSAERHNITEYTIERQDGNIVNTLENQKAFYNQLELLVMVDSEELYSGKISGFHGLTAERPLSIDQQEQLTIKVSFPPESGNEFQGLSTALQLNFVAETSNSTTVTTVDTESLDQKPILSSVFGSSLPQTGEAPPTLYYLIGGFLLMTGLGFYTTTVMRKRRE</sequence>
<accession>A0A838CSR5</accession>
<feature type="signal peptide" evidence="2">
    <location>
        <begin position="1"/>
        <end position="24"/>
    </location>
</feature>
<protein>
    <submittedName>
        <fullName evidence="3">LPXTG cell wall anchor domain-containing protein</fullName>
    </submittedName>
</protein>
<proteinExistence type="predicted"/>
<evidence type="ECO:0000256" key="2">
    <source>
        <dbReference type="SAM" id="SignalP"/>
    </source>
</evidence>
<name>A0A838CSR5_9BACI</name>
<dbReference type="RefSeq" id="WP_181471958.1">
    <property type="nucleotide sequence ID" value="NZ_JACEFG010000002.1"/>
</dbReference>
<dbReference type="NCBIfam" id="TIGR01167">
    <property type="entry name" value="LPXTG_anchor"/>
    <property type="match status" value="1"/>
</dbReference>
<gene>
    <name evidence="3" type="ORF">H0266_08360</name>
</gene>
<reference evidence="3 4" key="1">
    <citation type="journal article" date="2004" name="Extremophiles">
        <title>Halobacillus locisalis sp. nov., a halophilic bacterium isolated from a marine solar saltern of the Yellow Sea in Korea.</title>
        <authorList>
            <person name="Yoon J.H."/>
            <person name="Kang K.H."/>
            <person name="Oh T.K."/>
            <person name="Park Y.H."/>
        </authorList>
    </citation>
    <scope>NUCLEOTIDE SEQUENCE [LARGE SCALE GENOMIC DNA]</scope>
    <source>
        <strain evidence="3 4">KCTC 3788</strain>
    </source>
</reference>
<dbReference type="EMBL" id="JACEFG010000002">
    <property type="protein sequence ID" value="MBA2174903.1"/>
    <property type="molecule type" value="Genomic_DNA"/>
</dbReference>
<keyword evidence="2" id="KW-0732">Signal</keyword>
<organism evidence="3 4">
    <name type="scientific">Halobacillus locisalis</name>
    <dbReference type="NCBI Taxonomy" id="220753"/>
    <lineage>
        <taxon>Bacteria</taxon>
        <taxon>Bacillati</taxon>
        <taxon>Bacillota</taxon>
        <taxon>Bacilli</taxon>
        <taxon>Bacillales</taxon>
        <taxon>Bacillaceae</taxon>
        <taxon>Halobacillus</taxon>
    </lineage>
</organism>
<evidence type="ECO:0000313" key="3">
    <source>
        <dbReference type="EMBL" id="MBA2174903.1"/>
    </source>
</evidence>
<feature type="transmembrane region" description="Helical" evidence="1">
    <location>
        <begin position="205"/>
        <end position="226"/>
    </location>
</feature>
<keyword evidence="4" id="KW-1185">Reference proteome</keyword>
<evidence type="ECO:0000256" key="1">
    <source>
        <dbReference type="SAM" id="Phobius"/>
    </source>
</evidence>
<dbReference type="Proteomes" id="UP000571017">
    <property type="component" value="Unassembled WGS sequence"/>
</dbReference>